<dbReference type="AlphaFoldDB" id="A0AB39EX55"/>
<feature type="signal peptide" evidence="1">
    <location>
        <begin position="1"/>
        <end position="26"/>
    </location>
</feature>
<dbReference type="EMBL" id="CP158255">
    <property type="protein sequence ID" value="XDJ50992.1"/>
    <property type="molecule type" value="Genomic_DNA"/>
</dbReference>
<proteinExistence type="predicted"/>
<reference evidence="4" key="1">
    <citation type="submission" date="2024-05" db="EMBL/GenBank/DDBJ databases">
        <authorList>
            <person name="Luo Y.-C."/>
            <person name="Nicholds J."/>
            <person name="Mortimer T."/>
            <person name="Maboni G."/>
        </authorList>
    </citation>
    <scope>NUCLEOTIDE SEQUENCE</scope>
    <source>
        <strain evidence="5">141555</strain>
        <strain evidence="4">144863</strain>
        <strain evidence="3">151108</strain>
        <strain evidence="2">151836</strain>
    </source>
</reference>
<evidence type="ECO:0000313" key="2">
    <source>
        <dbReference type="EMBL" id="XDJ48251.1"/>
    </source>
</evidence>
<keyword evidence="1" id="KW-0732">Signal</keyword>
<evidence type="ECO:0000313" key="5">
    <source>
        <dbReference type="EMBL" id="XDJ80084.1"/>
    </source>
</evidence>
<dbReference type="EMBL" id="CP158267">
    <property type="protein sequence ID" value="XDJ80084.1"/>
    <property type="molecule type" value="Genomic_DNA"/>
</dbReference>
<evidence type="ECO:0000313" key="3">
    <source>
        <dbReference type="EMBL" id="XDJ50992.1"/>
    </source>
</evidence>
<gene>
    <name evidence="4" type="ORF">ABRY94_05745</name>
    <name evidence="2" type="ORF">ABRZ04_04105</name>
    <name evidence="5" type="ORF">ABRZ07_00775</name>
    <name evidence="3" type="ORF">ABRZ09_03795</name>
</gene>
<sequence length="164" mass="17778">MKLPAHLVFAALLALPLTTMTGTAIAAESAHSHGHELHGTMELNQGQKWETDAPLRQGMGALHQIVSTGLDGAHANALKSDDYKKMSGEIMTQFTYIVENCKLEPEADAQLHILLGNISQGVNVIEGKVSGEQPEDGLIKMAQALNSYGSYFNHPNWESFDVSH</sequence>
<dbReference type="EMBL" id="CP158262">
    <property type="protein sequence ID" value="XDJ70284.1"/>
    <property type="molecule type" value="Genomic_DNA"/>
</dbReference>
<feature type="chain" id="PRO_5044174714" description="DnrO protein" evidence="1">
    <location>
        <begin position="27"/>
        <end position="164"/>
    </location>
</feature>
<evidence type="ECO:0000313" key="4">
    <source>
        <dbReference type="EMBL" id="XDJ70284.1"/>
    </source>
</evidence>
<dbReference type="RefSeq" id="WP_368640413.1">
    <property type="nucleotide sequence ID" value="NZ_CP158254.1"/>
</dbReference>
<evidence type="ECO:0000256" key="1">
    <source>
        <dbReference type="SAM" id="SignalP"/>
    </source>
</evidence>
<evidence type="ECO:0008006" key="6">
    <source>
        <dbReference type="Google" id="ProtNLM"/>
    </source>
</evidence>
<protein>
    <recommendedName>
        <fullName evidence="6">DnrO protein</fullName>
    </recommendedName>
</protein>
<accession>A0AB39EX55</accession>
<dbReference type="EMBL" id="CP158254">
    <property type="protein sequence ID" value="XDJ48251.1"/>
    <property type="molecule type" value="Genomic_DNA"/>
</dbReference>
<name>A0AB39EX55_9BURK</name>
<organism evidence="4">
    <name type="scientific">Castellaniella ginsengisoli</name>
    <dbReference type="NCBI Taxonomy" id="546114"/>
    <lineage>
        <taxon>Bacteria</taxon>
        <taxon>Pseudomonadati</taxon>
        <taxon>Pseudomonadota</taxon>
        <taxon>Betaproteobacteria</taxon>
        <taxon>Burkholderiales</taxon>
        <taxon>Alcaligenaceae</taxon>
        <taxon>Castellaniella</taxon>
    </lineage>
</organism>